<evidence type="ECO:0000313" key="6">
    <source>
        <dbReference type="Proteomes" id="UP000774570"/>
    </source>
</evidence>
<evidence type="ECO:0000256" key="2">
    <source>
        <dbReference type="ARBA" id="ARBA00023125"/>
    </source>
</evidence>
<organism evidence="5 6">
    <name type="scientific">Actinomadura parmotrematis</name>
    <dbReference type="NCBI Taxonomy" id="2864039"/>
    <lineage>
        <taxon>Bacteria</taxon>
        <taxon>Bacillati</taxon>
        <taxon>Actinomycetota</taxon>
        <taxon>Actinomycetes</taxon>
        <taxon>Streptosporangiales</taxon>
        <taxon>Thermomonosporaceae</taxon>
        <taxon>Actinomadura</taxon>
    </lineage>
</organism>
<keyword evidence="1" id="KW-0805">Transcription regulation</keyword>
<dbReference type="InterPro" id="IPR000792">
    <property type="entry name" value="Tscrpt_reg_LuxR_C"/>
</dbReference>
<dbReference type="InterPro" id="IPR016032">
    <property type="entry name" value="Sig_transdc_resp-reg_C-effctor"/>
</dbReference>
<evidence type="ECO:0000256" key="3">
    <source>
        <dbReference type="ARBA" id="ARBA00023163"/>
    </source>
</evidence>
<reference evidence="5 6" key="1">
    <citation type="submission" date="2021-07" db="EMBL/GenBank/DDBJ databases">
        <title>Actinomadura sp. PM05-2 isolated from lichen.</title>
        <authorList>
            <person name="Somphong A."/>
            <person name="Phongsopitanun W."/>
            <person name="Tanasupawat S."/>
            <person name="Peongsungnone V."/>
        </authorList>
    </citation>
    <scope>NUCLEOTIDE SEQUENCE [LARGE SCALE GENOMIC DNA]</scope>
    <source>
        <strain evidence="5 6">PM05-2</strain>
    </source>
</reference>
<keyword evidence="3" id="KW-0804">Transcription</keyword>
<dbReference type="PROSITE" id="PS00622">
    <property type="entry name" value="HTH_LUXR_1"/>
    <property type="match status" value="1"/>
</dbReference>
<dbReference type="Proteomes" id="UP000774570">
    <property type="component" value="Unassembled WGS sequence"/>
</dbReference>
<evidence type="ECO:0000256" key="1">
    <source>
        <dbReference type="ARBA" id="ARBA00023015"/>
    </source>
</evidence>
<dbReference type="Pfam" id="PF00196">
    <property type="entry name" value="GerE"/>
    <property type="match status" value="1"/>
</dbReference>
<dbReference type="SUPFAM" id="SSF46894">
    <property type="entry name" value="C-terminal effector domain of the bipartite response regulators"/>
    <property type="match status" value="1"/>
</dbReference>
<accession>A0ABS7G160</accession>
<gene>
    <name evidence="5" type="ORF">K1Y72_29060</name>
</gene>
<feature type="domain" description="HTH luxR-type" evidence="4">
    <location>
        <begin position="168"/>
        <end position="233"/>
    </location>
</feature>
<dbReference type="PRINTS" id="PR00038">
    <property type="entry name" value="HTHLUXR"/>
</dbReference>
<proteinExistence type="predicted"/>
<protein>
    <submittedName>
        <fullName evidence="5">Response regulator transcription factor</fullName>
    </submittedName>
</protein>
<dbReference type="PANTHER" id="PTHR44688">
    <property type="entry name" value="DNA-BINDING TRANSCRIPTIONAL ACTIVATOR DEVR_DOSR"/>
    <property type="match status" value="1"/>
</dbReference>
<sequence length="235" mass="26397">MTWTRTRDGTRIVNGTCQPPAARQIVLVIGEWAALEGERARAGAPRIGPDGCRMHGSLIFHGGPDAAEPSARLRAVQPDWLLVSWGQSDEDELLKAVGQWRLRLPGARLAMLGSQQDRQRAESWIRRGCTVYLSEASTIERVLGTLLAASRLDLQVFDHSLYLRWQRSMPETPTLTARQREVLRLIASGNTNAEIARELYLTQHTIEFHIRHLLQKLGVRNRTEAAERARVVGLL</sequence>
<comment type="caution">
    <text evidence="5">The sequence shown here is derived from an EMBL/GenBank/DDBJ whole genome shotgun (WGS) entry which is preliminary data.</text>
</comment>
<dbReference type="PANTHER" id="PTHR44688:SF16">
    <property type="entry name" value="DNA-BINDING TRANSCRIPTIONAL ACTIVATOR DEVR_DOSR"/>
    <property type="match status" value="1"/>
</dbReference>
<dbReference type="EMBL" id="JAIBOA010000023">
    <property type="protein sequence ID" value="MBW8486448.1"/>
    <property type="molecule type" value="Genomic_DNA"/>
</dbReference>
<dbReference type="RefSeq" id="WP_220169685.1">
    <property type="nucleotide sequence ID" value="NZ_JAIBOA010000023.1"/>
</dbReference>
<name>A0ABS7G160_9ACTN</name>
<keyword evidence="6" id="KW-1185">Reference proteome</keyword>
<evidence type="ECO:0000259" key="4">
    <source>
        <dbReference type="PROSITE" id="PS50043"/>
    </source>
</evidence>
<dbReference type="Gene3D" id="3.40.50.2300">
    <property type="match status" value="1"/>
</dbReference>
<keyword evidence="2" id="KW-0238">DNA-binding</keyword>
<dbReference type="CDD" id="cd06170">
    <property type="entry name" value="LuxR_C_like"/>
    <property type="match status" value="1"/>
</dbReference>
<dbReference type="PROSITE" id="PS50043">
    <property type="entry name" value="HTH_LUXR_2"/>
    <property type="match status" value="1"/>
</dbReference>
<dbReference type="SMART" id="SM00421">
    <property type="entry name" value="HTH_LUXR"/>
    <property type="match status" value="1"/>
</dbReference>
<evidence type="ECO:0000313" key="5">
    <source>
        <dbReference type="EMBL" id="MBW8486448.1"/>
    </source>
</evidence>